<evidence type="ECO:0000313" key="1">
    <source>
        <dbReference type="EMBL" id="WTS14266.1"/>
    </source>
</evidence>
<dbReference type="Pfam" id="PF10977">
    <property type="entry name" value="DUF2797"/>
    <property type="match status" value="1"/>
</dbReference>
<dbReference type="EMBL" id="CP108195">
    <property type="protein sequence ID" value="WTS14266.1"/>
    <property type="molecule type" value="Genomic_DNA"/>
</dbReference>
<dbReference type="InterPro" id="IPR021246">
    <property type="entry name" value="DUF2797"/>
</dbReference>
<organism evidence="1">
    <name type="scientific">Streptomyces sp. NBC_00119</name>
    <dbReference type="NCBI Taxonomy" id="2975659"/>
    <lineage>
        <taxon>Bacteria</taxon>
        <taxon>Bacillati</taxon>
        <taxon>Actinomycetota</taxon>
        <taxon>Actinomycetes</taxon>
        <taxon>Kitasatosporales</taxon>
        <taxon>Streptomycetaceae</taxon>
        <taxon>Streptomyces</taxon>
    </lineage>
</organism>
<name>A0AAU1UA08_9ACTN</name>
<reference evidence="1" key="1">
    <citation type="submission" date="2022-10" db="EMBL/GenBank/DDBJ databases">
        <title>The complete genomes of actinobacterial strains from the NBC collection.</title>
        <authorList>
            <person name="Joergensen T.S."/>
            <person name="Alvarez Arevalo M."/>
            <person name="Sterndorff E.B."/>
            <person name="Faurdal D."/>
            <person name="Vuksanovic O."/>
            <person name="Mourched A.-S."/>
            <person name="Charusanti P."/>
            <person name="Shaw S."/>
            <person name="Blin K."/>
            <person name="Weber T."/>
        </authorList>
    </citation>
    <scope>NUCLEOTIDE SEQUENCE</scope>
    <source>
        <strain evidence="1">NBC_00119</strain>
    </source>
</reference>
<accession>A0AAU1UA08</accession>
<proteinExistence type="predicted"/>
<gene>
    <name evidence="1" type="ORF">OHU69_26380</name>
</gene>
<sequence>MTWWCTGVRWRVGGGPALGWYGEGKGERESPLAFGDVLAFRAVGGRRCLGVWRGGRRTPCPAGAVLSGRGTRAQCAECAGIDRAHSVAADTMADDPRPYHVYLAWFGSGMVKVGITGVGRGSARLLEQGAVAFTWLGRGPLMAARRAEELLRSALGVPDRIPYAQKRAVRAALPPAGERAAELATAHATAVALAGWPESLERLPCEVVDHAEVFGIEGGTGNGTASGAEGGAEGTAEVGRLGGVGAVVSELVDGGVVMGTLVAAAGPDLHLVERGGRRLVVDTRLLGGWQLEALGKAEGAAADVVSSVPVKPVKEAPALQAGLF</sequence>
<dbReference type="AlphaFoldDB" id="A0AAU1UA08"/>
<protein>
    <submittedName>
        <fullName evidence="1">DUF2797 domain-containing protein</fullName>
    </submittedName>
</protein>